<reference evidence="2 3" key="1">
    <citation type="submission" date="2014-01" db="EMBL/GenBank/DDBJ databases">
        <title>Full genme sequencing of cellulolytic bacterium Gynuella sunshinyii YC6258T gen. nov., sp. nov.</title>
        <authorList>
            <person name="Khan H."/>
            <person name="Chung E.J."/>
            <person name="Chung Y.R."/>
        </authorList>
    </citation>
    <scope>NUCLEOTIDE SEQUENCE [LARGE SCALE GENOMIC DNA]</scope>
    <source>
        <strain evidence="2 3">YC6258</strain>
    </source>
</reference>
<dbReference type="Proteomes" id="UP000032266">
    <property type="component" value="Chromosome"/>
</dbReference>
<protein>
    <submittedName>
        <fullName evidence="2">Uncharacterized protein</fullName>
    </submittedName>
</protein>
<evidence type="ECO:0000313" key="2">
    <source>
        <dbReference type="EMBL" id="AJQ97924.1"/>
    </source>
</evidence>
<dbReference type="SUPFAM" id="SSF69279">
    <property type="entry name" value="Phage tail proteins"/>
    <property type="match status" value="1"/>
</dbReference>
<sequence length="219" mass="25580">MWHRKSIMIATMTFTEITLTLASGTQLPVQYMEGWEDLNQPTRLEINCPITELYEDTDALLGQAVTVSMQAGDHQRVWQLVIDRIQYHSDGAGEYWQFYLCSKLLWGRRLQRTRLFMDLNREQVLRQLLRECGYQDFEVELVYQYSASAHYVKERNITWTVALMSAPGSNKVWRVASKINHDRHNDIYRNHPHPRQRHPITGAIHGRLGRSEPANPTGN</sequence>
<name>A0A0C5W5P0_9GAMM</name>
<dbReference type="STRING" id="1445510.YC6258_05896"/>
<organism evidence="2 3">
    <name type="scientific">Gynuella sunshinyii YC6258</name>
    <dbReference type="NCBI Taxonomy" id="1445510"/>
    <lineage>
        <taxon>Bacteria</taxon>
        <taxon>Pseudomonadati</taxon>
        <taxon>Pseudomonadota</taxon>
        <taxon>Gammaproteobacteria</taxon>
        <taxon>Oceanospirillales</taxon>
        <taxon>Saccharospirillaceae</taxon>
        <taxon>Gynuella</taxon>
    </lineage>
</organism>
<dbReference type="Gene3D" id="3.55.50.10">
    <property type="entry name" value="Baseplate protein-like domains"/>
    <property type="match status" value="1"/>
</dbReference>
<accession>A0A0C5W5P0</accession>
<dbReference type="KEGG" id="gsn:YC6258_05896"/>
<dbReference type="HOGENOM" id="CLU_1259957_0_0_6"/>
<dbReference type="AlphaFoldDB" id="A0A0C5W5P0"/>
<evidence type="ECO:0000313" key="3">
    <source>
        <dbReference type="Proteomes" id="UP000032266"/>
    </source>
</evidence>
<evidence type="ECO:0000256" key="1">
    <source>
        <dbReference type="SAM" id="MobiDB-lite"/>
    </source>
</evidence>
<proteinExistence type="predicted"/>
<keyword evidence="3" id="KW-1185">Reference proteome</keyword>
<dbReference type="EMBL" id="CP007142">
    <property type="protein sequence ID" value="AJQ97924.1"/>
    <property type="molecule type" value="Genomic_DNA"/>
</dbReference>
<feature type="region of interest" description="Disordered" evidence="1">
    <location>
        <begin position="185"/>
        <end position="219"/>
    </location>
</feature>
<dbReference type="Gene3D" id="2.30.110.50">
    <property type="match status" value="1"/>
</dbReference>
<dbReference type="Pfam" id="PF05954">
    <property type="entry name" value="Phage_GPD"/>
    <property type="match status" value="1"/>
</dbReference>
<gene>
    <name evidence="2" type="ORF">YC6258_05896</name>
</gene>